<evidence type="ECO:0000256" key="3">
    <source>
        <dbReference type="ARBA" id="ARBA00022561"/>
    </source>
</evidence>
<dbReference type="Pfam" id="PF03216">
    <property type="entry name" value="Rhabdo_ncap_2"/>
    <property type="match status" value="1"/>
</dbReference>
<comment type="similarity">
    <text evidence="9">Belongs to the nucleorhabdovirus nucleocapsid protein family.</text>
</comment>
<dbReference type="GO" id="GO:0003723">
    <property type="term" value="F:RNA binding"/>
    <property type="evidence" value="ECO:0007669"/>
    <property type="project" value="UniProtKB-UniRule"/>
</dbReference>
<keyword evidence="3 9" id="KW-0167">Capsid protein</keyword>
<dbReference type="GO" id="GO:0019029">
    <property type="term" value="C:helical viral capsid"/>
    <property type="evidence" value="ECO:0007669"/>
    <property type="project" value="UniProtKB-UniRule"/>
</dbReference>
<protein>
    <recommendedName>
        <fullName evidence="1 9">Nucleoprotein</fullName>
        <shortName evidence="9">NP</shortName>
        <shortName evidence="9">Protein N</shortName>
    </recommendedName>
    <alternativeName>
        <fullName evidence="8 9">Nucleocapsid protein</fullName>
    </alternativeName>
</protein>
<comment type="subcellular location">
    <subcellularLocation>
        <location evidence="9">Virion</location>
    </subcellularLocation>
    <subcellularLocation>
        <location evidence="9">Host cytoplasm</location>
    </subcellularLocation>
</comment>
<keyword evidence="5 9" id="KW-0694">RNA-binding</keyword>
<dbReference type="EMBL" id="BK061754">
    <property type="protein sequence ID" value="DAZ90677.1"/>
    <property type="molecule type" value="Viral_cRNA"/>
</dbReference>
<keyword evidence="10" id="KW-0175">Coiled coil</keyword>
<evidence type="ECO:0000256" key="6">
    <source>
        <dbReference type="ARBA" id="ARBA00023086"/>
    </source>
</evidence>
<evidence type="ECO:0000256" key="10">
    <source>
        <dbReference type="SAM" id="Coils"/>
    </source>
</evidence>
<accession>A0A9N7AAS9</accession>
<dbReference type="InterPro" id="IPR004902">
    <property type="entry name" value="Rhabdo_ncap_2"/>
</dbReference>
<comment type="subunit">
    <text evidence="9">Homomultimerizes to form the nucleocapsid. Binds to viral genomic RNA.</text>
</comment>
<proteinExistence type="inferred from homology"/>
<evidence type="ECO:0000256" key="8">
    <source>
        <dbReference type="ARBA" id="ARBA00033344"/>
    </source>
</evidence>
<sequence>MDALNDLRRATAMLETRKRVRDEVEEDVEEINNSSDVEEEAVPGPNMNVVEVTDLESRKRAFLAKPIKQTVDQNYYESKTPMPCKREWKDKEPGQMAIVNLRRLTQEEINKLGKEVFEDISSEVSDKTVAGLFMLAFNAKDRDGSNIYSDIPADLIDESKLVEQDIMVKKIKKKVDGADIIKVKEEMIDETQTMRDCYCFLAGTYMRLFTKSADNYVNIENRLIERFEHFYMTNFPFEDFHPNLESAKAIKSILELSTIMTNTFYALLYAGESTEIGKNIKSYLYVTHISFTGLHPLVLFMKCMAAFKLGSGKLAGSIHTNAYEAELREICFFIEKFVDSEDDEMQFKMWRFARIFDDTFFSTLQTRHCKRLTLALSYLLKLVAPDENQNVLKIAQIVHVSHFERVLAETFAQRAYQIIVESDYTGNYKGLEELVG</sequence>
<evidence type="ECO:0000313" key="11">
    <source>
        <dbReference type="EMBL" id="DAZ90677.1"/>
    </source>
</evidence>
<keyword evidence="4 9" id="KW-0946">Virion</keyword>
<comment type="function">
    <text evidence="9">Encapsidates the genome, protecting it from nucleases. The encapsidated genomic RNA is termed the nucleocapsid (NC) and serves as template for viral transcription and replication.</text>
</comment>
<organism evidence="11">
    <name type="scientific">Brassica virus 1_Nap</name>
    <dbReference type="NCBI Taxonomy" id="2977957"/>
    <lineage>
        <taxon>Viruses</taxon>
        <taxon>Riboviria</taxon>
        <taxon>Orthornavirae</taxon>
        <taxon>Negarnaviricota</taxon>
        <taxon>Haploviricotina</taxon>
        <taxon>Monjiviricetes</taxon>
        <taxon>Mononegavirales</taxon>
        <taxon>Rhabdoviridae</taxon>
    </lineage>
</organism>
<keyword evidence="2 9" id="KW-1139">Helical capsid protein</keyword>
<feature type="coiled-coil region" evidence="10">
    <location>
        <begin position="14"/>
        <end position="41"/>
    </location>
</feature>
<evidence type="ECO:0000256" key="7">
    <source>
        <dbReference type="ARBA" id="ARBA00023274"/>
    </source>
</evidence>
<reference evidence="11" key="1">
    <citation type="journal article" date="2022" name="bioRxiv">
        <title>Unlocking the hidden genetic diversity of varicosaviruses, the neglected plant rhabdoviruses.</title>
        <authorList>
            <person name="Bejerman N."/>
            <person name="Dietzgen R.G."/>
            <person name="Debat H."/>
        </authorList>
    </citation>
    <scope>NUCLEOTIDE SEQUENCE</scope>
</reference>
<evidence type="ECO:0000256" key="5">
    <source>
        <dbReference type="ARBA" id="ARBA00022884"/>
    </source>
</evidence>
<keyword evidence="6 9" id="KW-0543">Viral nucleoprotein</keyword>
<keyword evidence="7 9" id="KW-0687">Ribonucleoprotein</keyword>
<dbReference type="GO" id="GO:1990904">
    <property type="term" value="C:ribonucleoprotein complex"/>
    <property type="evidence" value="ECO:0007669"/>
    <property type="project" value="UniProtKB-UniRule"/>
</dbReference>
<evidence type="ECO:0000256" key="1">
    <source>
        <dbReference type="ARBA" id="ARBA00014389"/>
    </source>
</evidence>
<name>A0A9N7AAS9_9RHAB</name>
<evidence type="ECO:0000256" key="9">
    <source>
        <dbReference type="RuleBase" id="RU369108"/>
    </source>
</evidence>
<dbReference type="GO" id="GO:0019013">
    <property type="term" value="C:viral nucleocapsid"/>
    <property type="evidence" value="ECO:0007669"/>
    <property type="project" value="UniProtKB-UniRule"/>
</dbReference>
<keyword evidence="9" id="KW-1035">Host cytoplasm</keyword>
<evidence type="ECO:0000256" key="4">
    <source>
        <dbReference type="ARBA" id="ARBA00022844"/>
    </source>
</evidence>
<evidence type="ECO:0000256" key="2">
    <source>
        <dbReference type="ARBA" id="ARBA00022497"/>
    </source>
</evidence>
<dbReference type="GO" id="GO:0030430">
    <property type="term" value="C:host cell cytoplasm"/>
    <property type="evidence" value="ECO:0007669"/>
    <property type="project" value="UniProtKB-SubCell"/>
</dbReference>